<evidence type="ECO:0000313" key="7">
    <source>
        <dbReference type="EMBL" id="VEN39722.1"/>
    </source>
</evidence>
<gene>
    <name evidence="7" type="ORF">CALMAC_LOCUS4147</name>
</gene>
<evidence type="ECO:0000256" key="1">
    <source>
        <dbReference type="ARBA" id="ARBA00010390"/>
    </source>
</evidence>
<dbReference type="Pfam" id="PF00134">
    <property type="entry name" value="Cyclin_N"/>
    <property type="match status" value="1"/>
</dbReference>
<evidence type="ECO:0000256" key="2">
    <source>
        <dbReference type="ARBA" id="ARBA00019501"/>
    </source>
</evidence>
<dbReference type="InterPro" id="IPR036915">
    <property type="entry name" value="Cyclin-like_sf"/>
</dbReference>
<evidence type="ECO:0000256" key="5">
    <source>
        <dbReference type="RuleBase" id="RU000383"/>
    </source>
</evidence>
<dbReference type="CDD" id="cd20535">
    <property type="entry name" value="CYCLIN_CCNM_CCNQ_rpt2"/>
    <property type="match status" value="1"/>
</dbReference>
<accession>A0A653BVS4</accession>
<dbReference type="Gene3D" id="1.10.472.10">
    <property type="entry name" value="Cyclin-like"/>
    <property type="match status" value="2"/>
</dbReference>
<dbReference type="EMBL" id="CAACVG010005881">
    <property type="protein sequence ID" value="VEN39722.1"/>
    <property type="molecule type" value="Genomic_DNA"/>
</dbReference>
<dbReference type="GO" id="GO:0016538">
    <property type="term" value="F:cyclin-dependent protein serine/threonine kinase regulator activity"/>
    <property type="evidence" value="ECO:0007669"/>
    <property type="project" value="InterPro"/>
</dbReference>
<sequence length="345" mass="39815">SLHGLYANSEKSGNLVFIQNSKQYLNLSTTHVLWLLYLDLYNFHLVNLVEKLSVKPESVYVFTYTRWSRSNQSYIFLVTSGNTASLALNKLDILPKMKDVIDVMELQREKSKKIVPLDYKKLEFNNGFTPARFIFECGVKLRGQPLTLATAAVILHRFFREVDPANYDCYLIAASALYLAGKVKDDPLKIRDIINVAHNSLHRGSSPLEIGDEYWNMRDAIVQAELLIMRVLKFEVGTVHPHKFMLHYLKIGKEHWESIPIARAAASFLQDFHHDPSILDYDPRHVAVACISLALQCYGVQLPLIEDTDDEVWYNIFVKDLAKDKHWEIMEKIMETYNREPEPTP</sequence>
<evidence type="ECO:0000256" key="4">
    <source>
        <dbReference type="ARBA" id="ARBA00032419"/>
    </source>
</evidence>
<organism evidence="7 8">
    <name type="scientific">Callosobruchus maculatus</name>
    <name type="common">Southern cowpea weevil</name>
    <name type="synonym">Pulse bruchid</name>
    <dbReference type="NCBI Taxonomy" id="64391"/>
    <lineage>
        <taxon>Eukaryota</taxon>
        <taxon>Metazoa</taxon>
        <taxon>Ecdysozoa</taxon>
        <taxon>Arthropoda</taxon>
        <taxon>Hexapoda</taxon>
        <taxon>Insecta</taxon>
        <taxon>Pterygota</taxon>
        <taxon>Neoptera</taxon>
        <taxon>Endopterygota</taxon>
        <taxon>Coleoptera</taxon>
        <taxon>Polyphaga</taxon>
        <taxon>Cucujiformia</taxon>
        <taxon>Chrysomeloidea</taxon>
        <taxon>Chrysomelidae</taxon>
        <taxon>Bruchinae</taxon>
        <taxon>Bruchini</taxon>
        <taxon>Callosobruchus</taxon>
    </lineage>
</organism>
<dbReference type="SMART" id="SM00385">
    <property type="entry name" value="CYCLIN"/>
    <property type="match status" value="1"/>
</dbReference>
<keyword evidence="3 5" id="KW-0195">Cyclin</keyword>
<dbReference type="AlphaFoldDB" id="A0A653BVS4"/>
<feature type="domain" description="Cyclin-like" evidence="6">
    <location>
        <begin position="132"/>
        <end position="230"/>
    </location>
</feature>
<dbReference type="InterPro" id="IPR048053">
    <property type="entry name" value="Cyclin-Q_second_cyclin_box"/>
</dbReference>
<comment type="similarity">
    <text evidence="1">Belongs to the cyclin family. Cyclin-like FAM58 subfamily.</text>
</comment>
<dbReference type="FunFam" id="1.10.472.10:FF:000122">
    <property type="entry name" value="Cyclin-related protein FAM58A"/>
    <property type="match status" value="1"/>
</dbReference>
<dbReference type="SUPFAM" id="SSF47954">
    <property type="entry name" value="Cyclin-like"/>
    <property type="match status" value="2"/>
</dbReference>
<dbReference type="CDD" id="cd20534">
    <property type="entry name" value="CYCLIN_CCNM_CCNQ_rpt1"/>
    <property type="match status" value="1"/>
</dbReference>
<name>A0A653BVS4_CALMS</name>
<dbReference type="InterPro" id="IPR013763">
    <property type="entry name" value="Cyclin-like_dom"/>
</dbReference>
<dbReference type="InterPro" id="IPR048055">
    <property type="entry name" value="Cyclin-Q_first_cyclin_box"/>
</dbReference>
<proteinExistence type="inferred from homology"/>
<protein>
    <recommendedName>
        <fullName evidence="2">Cyclin-Q</fullName>
    </recommendedName>
    <alternativeName>
        <fullName evidence="4">Cyclin-related protein FAM58A</fullName>
    </alternativeName>
</protein>
<evidence type="ECO:0000259" key="6">
    <source>
        <dbReference type="SMART" id="SM00385"/>
    </source>
</evidence>
<keyword evidence="8" id="KW-1185">Reference proteome</keyword>
<feature type="non-terminal residue" evidence="7">
    <location>
        <position position="1"/>
    </location>
</feature>
<reference evidence="7 8" key="1">
    <citation type="submission" date="2019-01" db="EMBL/GenBank/DDBJ databases">
        <authorList>
            <person name="Sayadi A."/>
        </authorList>
    </citation>
    <scope>NUCLEOTIDE SEQUENCE [LARGE SCALE GENOMIC DNA]</scope>
</reference>
<evidence type="ECO:0000256" key="3">
    <source>
        <dbReference type="ARBA" id="ARBA00023127"/>
    </source>
</evidence>
<evidence type="ECO:0000313" key="8">
    <source>
        <dbReference type="Proteomes" id="UP000410492"/>
    </source>
</evidence>
<dbReference type="PANTHER" id="PTHR10026">
    <property type="entry name" value="CYCLIN"/>
    <property type="match status" value="1"/>
</dbReference>
<dbReference type="OrthoDB" id="79090at2759"/>
<dbReference type="InterPro" id="IPR043198">
    <property type="entry name" value="Cyclin/Ssn8"/>
</dbReference>
<dbReference type="InterPro" id="IPR006671">
    <property type="entry name" value="Cyclin_N"/>
</dbReference>
<dbReference type="Proteomes" id="UP000410492">
    <property type="component" value="Unassembled WGS sequence"/>
</dbReference>
<dbReference type="GO" id="GO:0006357">
    <property type="term" value="P:regulation of transcription by RNA polymerase II"/>
    <property type="evidence" value="ECO:0007669"/>
    <property type="project" value="InterPro"/>
</dbReference>